<keyword evidence="2" id="KW-1185">Reference proteome</keyword>
<dbReference type="Proteomes" id="UP000247810">
    <property type="component" value="Unassembled WGS sequence"/>
</dbReference>
<dbReference type="InterPro" id="IPR008949">
    <property type="entry name" value="Isoprenoid_synthase_dom_sf"/>
</dbReference>
<evidence type="ECO:0008006" key="3">
    <source>
        <dbReference type="Google" id="ProtNLM"/>
    </source>
</evidence>
<evidence type="ECO:0000313" key="1">
    <source>
        <dbReference type="EMBL" id="PYH96539.1"/>
    </source>
</evidence>
<protein>
    <recommendedName>
        <fullName evidence="3">Terpenoid synthase</fullName>
    </recommendedName>
</protein>
<evidence type="ECO:0000313" key="2">
    <source>
        <dbReference type="Proteomes" id="UP000247810"/>
    </source>
</evidence>
<dbReference type="Gene3D" id="1.10.600.10">
    <property type="entry name" value="Farnesyl Diphosphate Synthase"/>
    <property type="match status" value="1"/>
</dbReference>
<accession>A0A319DGU0</accession>
<reference evidence="1 2" key="1">
    <citation type="submission" date="2018-02" db="EMBL/GenBank/DDBJ databases">
        <title>The genomes of Aspergillus section Nigri reveals drivers in fungal speciation.</title>
        <authorList>
            <consortium name="DOE Joint Genome Institute"/>
            <person name="Vesth T.C."/>
            <person name="Nybo J."/>
            <person name="Theobald S."/>
            <person name="Brandl J."/>
            <person name="Frisvad J.C."/>
            <person name="Nielsen K.F."/>
            <person name="Lyhne E.K."/>
            <person name="Kogle M.E."/>
            <person name="Kuo A."/>
            <person name="Riley R."/>
            <person name="Clum A."/>
            <person name="Nolan M."/>
            <person name="Lipzen A."/>
            <person name="Salamov A."/>
            <person name="Henrissat B."/>
            <person name="Wiebenga A."/>
            <person name="De vries R.P."/>
            <person name="Grigoriev I.V."/>
            <person name="Mortensen U.H."/>
            <person name="Andersen M.R."/>
            <person name="Baker S.E."/>
        </authorList>
    </citation>
    <scope>NUCLEOTIDE SEQUENCE [LARGE SCALE GENOMIC DNA]</scope>
    <source>
        <strain evidence="1 2">CBS 707.79</strain>
    </source>
</reference>
<dbReference type="VEuPathDB" id="FungiDB:BO71DRAFT_174421"/>
<name>A0A319DGU0_9EURO</name>
<sequence>MPVHFMYDYLNGGVKYLSPPVLNLNSYMKFKCYYTDFSDEGQVRRSDNAIELSPLKAGFPWPSGILSCRQTKHHDIVMKTTRMLLKEYVNDKTAQEICRAERSIADIARGELATDLEHSWVRFVIHGFSEGDRQRTKLLANINVHTIVLDDFWEMNNIEAFNTILEHYVDRMRPDLKERKPPMSALQADIDQTVDEILELDRISGNTAGKELLDDVVNFFSRPAPPMTYRNMEEYMQYRHEDIAILYIIKCCKFSSNSSVDTNGPNMARYLRLFKDHVLLVNDLASWEKEKRAYDKGKVQYITNAVNVVYELFHLQTYRAAVGMTQALVLELETEIDAEIDRMIAENILTKEEWRFVDTTLNTLSGNVFCSMVMERYGGAKSRLP</sequence>
<dbReference type="EMBL" id="KZ825836">
    <property type="protein sequence ID" value="PYH96539.1"/>
    <property type="molecule type" value="Genomic_DNA"/>
</dbReference>
<organism evidence="1 2">
    <name type="scientific">Aspergillus ellipticus CBS 707.79</name>
    <dbReference type="NCBI Taxonomy" id="1448320"/>
    <lineage>
        <taxon>Eukaryota</taxon>
        <taxon>Fungi</taxon>
        <taxon>Dikarya</taxon>
        <taxon>Ascomycota</taxon>
        <taxon>Pezizomycotina</taxon>
        <taxon>Eurotiomycetes</taxon>
        <taxon>Eurotiomycetidae</taxon>
        <taxon>Eurotiales</taxon>
        <taxon>Aspergillaceae</taxon>
        <taxon>Aspergillus</taxon>
        <taxon>Aspergillus subgen. Circumdati</taxon>
    </lineage>
</organism>
<proteinExistence type="predicted"/>
<dbReference type="SUPFAM" id="SSF48576">
    <property type="entry name" value="Terpenoid synthases"/>
    <property type="match status" value="1"/>
</dbReference>
<dbReference type="OrthoDB" id="3004402at2759"/>
<gene>
    <name evidence="1" type="ORF">BO71DRAFT_174421</name>
</gene>
<dbReference type="Pfam" id="PF19086">
    <property type="entry name" value="Terpene_syn_C_2"/>
    <property type="match status" value="1"/>
</dbReference>
<dbReference type="AlphaFoldDB" id="A0A319DGU0"/>